<dbReference type="STRING" id="400092.PKOR_05550"/>
<dbReference type="Proteomes" id="UP000033109">
    <property type="component" value="Chromosome"/>
</dbReference>
<dbReference type="HOGENOM" id="CLU_2058165_0_0_10"/>
<evidence type="ECO:0000256" key="1">
    <source>
        <dbReference type="SAM" id="SignalP"/>
    </source>
</evidence>
<dbReference type="KEGG" id="pko:PKOR_05550"/>
<keyword evidence="1" id="KW-0732">Signal</keyword>
<feature type="signal peptide" evidence="1">
    <location>
        <begin position="1"/>
        <end position="21"/>
    </location>
</feature>
<dbReference type="AlphaFoldDB" id="A0A0E3UWH5"/>
<protein>
    <submittedName>
        <fullName evidence="2">Uncharacterized protein</fullName>
    </submittedName>
</protein>
<name>A0A0E3UWH5_9BACT</name>
<dbReference type="PATRIC" id="fig|400092.3.peg.1230"/>
<keyword evidence="3" id="KW-1185">Reference proteome</keyword>
<accession>A0A0E3UWH5</accession>
<evidence type="ECO:0000313" key="3">
    <source>
        <dbReference type="Proteomes" id="UP000033109"/>
    </source>
</evidence>
<reference evidence="2 3" key="1">
    <citation type="journal article" date="2015" name="Sci. Rep.">
        <title>Unraveling adaptation of Pontibacter korlensis to radiation and infertility in desert through complete genome and comparative transcriptomic analysis.</title>
        <authorList>
            <person name="Dai J."/>
            <person name="Dai W."/>
            <person name="Qiu C."/>
            <person name="Yang Z."/>
            <person name="Zhang Y."/>
            <person name="Zhou M."/>
            <person name="Zhang L."/>
            <person name="Fang C."/>
            <person name="Gao Q."/>
            <person name="Yang Q."/>
            <person name="Li X."/>
            <person name="Wang Z."/>
            <person name="Wang Z."/>
            <person name="Jia Z."/>
            <person name="Chen X."/>
        </authorList>
    </citation>
    <scope>NUCLEOTIDE SEQUENCE [LARGE SCALE GENOMIC DNA]</scope>
    <source>
        <strain evidence="2 3">X14-1T</strain>
    </source>
</reference>
<proteinExistence type="predicted"/>
<dbReference type="EMBL" id="CP009621">
    <property type="protein sequence ID" value="AKD02686.1"/>
    <property type="molecule type" value="Genomic_DNA"/>
</dbReference>
<evidence type="ECO:0000313" key="2">
    <source>
        <dbReference type="EMBL" id="AKD02686.1"/>
    </source>
</evidence>
<gene>
    <name evidence="2" type="ORF">PKOR_05550</name>
</gene>
<feature type="chain" id="PRO_5002413459" evidence="1">
    <location>
        <begin position="22"/>
        <end position="107"/>
    </location>
</feature>
<organism evidence="2 3">
    <name type="scientific">Pontibacter korlensis</name>
    <dbReference type="NCBI Taxonomy" id="400092"/>
    <lineage>
        <taxon>Bacteria</taxon>
        <taxon>Pseudomonadati</taxon>
        <taxon>Bacteroidota</taxon>
        <taxon>Cytophagia</taxon>
        <taxon>Cytophagales</taxon>
        <taxon>Hymenobacteraceae</taxon>
        <taxon>Pontibacter</taxon>
    </lineage>
</organism>
<sequence>MHRYLQHIALVLLLLFSRAMVPDDLIQELHPHTHTVHTENTDPHKAQVGMKHKHCQVEDVFNTPYQGTALSIDFTPVKHTAVYAAHYTYSWQGNSHTLYFLRGPPVA</sequence>